<sequence>MAAAPILANCRYGIDELELRPYEEINGSRPIVYGPREDRLRCQQCVNRYGKAAPWNCVVCEEMWANWCQANTSPGQLPEIGFPWIDDFSVSAVANLIDVAFCPMRKPLKGQMLRVSGKNGAEDFDLTLFLREFERRLGRVHDGRMELLEEAETDEETIKSWLLERLSMGQMEDAGISRRFYRMKACGKTFLAAFLSSPTNFFAKYAKYQNDVRMKHANFLAVVFDM</sequence>
<name>A0AA36FTQ9_9BILA</name>
<dbReference type="AlphaFoldDB" id="A0AA36FTQ9"/>
<feature type="non-terminal residue" evidence="1">
    <location>
        <position position="226"/>
    </location>
</feature>
<keyword evidence="2" id="KW-1185">Reference proteome</keyword>
<proteinExistence type="predicted"/>
<dbReference type="Proteomes" id="UP001177023">
    <property type="component" value="Unassembled WGS sequence"/>
</dbReference>
<evidence type="ECO:0000313" key="1">
    <source>
        <dbReference type="EMBL" id="CAJ0558403.1"/>
    </source>
</evidence>
<organism evidence="1 2">
    <name type="scientific">Mesorhabditis spiculigera</name>
    <dbReference type="NCBI Taxonomy" id="96644"/>
    <lineage>
        <taxon>Eukaryota</taxon>
        <taxon>Metazoa</taxon>
        <taxon>Ecdysozoa</taxon>
        <taxon>Nematoda</taxon>
        <taxon>Chromadorea</taxon>
        <taxon>Rhabditida</taxon>
        <taxon>Rhabditina</taxon>
        <taxon>Rhabditomorpha</taxon>
        <taxon>Rhabditoidea</taxon>
        <taxon>Rhabditidae</taxon>
        <taxon>Mesorhabditinae</taxon>
        <taxon>Mesorhabditis</taxon>
    </lineage>
</organism>
<accession>A0AA36FTQ9</accession>
<evidence type="ECO:0000313" key="2">
    <source>
        <dbReference type="Proteomes" id="UP001177023"/>
    </source>
</evidence>
<reference evidence="1" key="1">
    <citation type="submission" date="2023-06" db="EMBL/GenBank/DDBJ databases">
        <authorList>
            <person name="Delattre M."/>
        </authorList>
    </citation>
    <scope>NUCLEOTIDE SEQUENCE</scope>
    <source>
        <strain evidence="1">AF72</strain>
    </source>
</reference>
<gene>
    <name evidence="1" type="ORF">MSPICULIGERA_LOCUS971</name>
</gene>
<comment type="caution">
    <text evidence="1">The sequence shown here is derived from an EMBL/GenBank/DDBJ whole genome shotgun (WGS) entry which is preliminary data.</text>
</comment>
<protein>
    <submittedName>
        <fullName evidence="1">Uncharacterized protein</fullName>
    </submittedName>
</protein>
<dbReference type="EMBL" id="CATQJA010000233">
    <property type="protein sequence ID" value="CAJ0558403.1"/>
    <property type="molecule type" value="Genomic_DNA"/>
</dbReference>